<name>A0ABV8K8L2_9BACL</name>
<dbReference type="EC" id="3.-.-.-" evidence="2"/>
<evidence type="ECO:0000313" key="3">
    <source>
        <dbReference type="Proteomes" id="UP001595715"/>
    </source>
</evidence>
<organism evidence="2 3">
    <name type="scientific">Paenibacillus xanthanilyticus</name>
    <dbReference type="NCBI Taxonomy" id="1783531"/>
    <lineage>
        <taxon>Bacteria</taxon>
        <taxon>Bacillati</taxon>
        <taxon>Bacillota</taxon>
        <taxon>Bacilli</taxon>
        <taxon>Bacillales</taxon>
        <taxon>Paenibacillaceae</taxon>
        <taxon>Paenibacillus</taxon>
    </lineage>
</organism>
<dbReference type="Pfam" id="PF00144">
    <property type="entry name" value="Beta-lactamase"/>
    <property type="match status" value="1"/>
</dbReference>
<keyword evidence="3" id="KW-1185">Reference proteome</keyword>
<reference evidence="3" key="1">
    <citation type="journal article" date="2019" name="Int. J. Syst. Evol. Microbiol.">
        <title>The Global Catalogue of Microorganisms (GCM) 10K type strain sequencing project: providing services to taxonomists for standard genome sequencing and annotation.</title>
        <authorList>
            <consortium name="The Broad Institute Genomics Platform"/>
            <consortium name="The Broad Institute Genome Sequencing Center for Infectious Disease"/>
            <person name="Wu L."/>
            <person name="Ma J."/>
        </authorList>
    </citation>
    <scope>NUCLEOTIDE SEQUENCE [LARGE SCALE GENOMIC DNA]</scope>
    <source>
        <strain evidence="3">IBRC-M 10987</strain>
    </source>
</reference>
<dbReference type="GO" id="GO:0016787">
    <property type="term" value="F:hydrolase activity"/>
    <property type="evidence" value="ECO:0007669"/>
    <property type="project" value="UniProtKB-KW"/>
</dbReference>
<keyword evidence="2" id="KW-0378">Hydrolase</keyword>
<evidence type="ECO:0000313" key="2">
    <source>
        <dbReference type="EMBL" id="MFC4102386.1"/>
    </source>
</evidence>
<comment type="caution">
    <text evidence="2">The sequence shown here is derived from an EMBL/GenBank/DDBJ whole genome shotgun (WGS) entry which is preliminary data.</text>
</comment>
<gene>
    <name evidence="2" type="ORF">ACFOZ8_22470</name>
</gene>
<dbReference type="InterPro" id="IPR001466">
    <property type="entry name" value="Beta-lactam-related"/>
</dbReference>
<dbReference type="RefSeq" id="WP_377721005.1">
    <property type="nucleotide sequence ID" value="NZ_JBHSAM010000033.1"/>
</dbReference>
<feature type="domain" description="Beta-lactamase-related" evidence="1">
    <location>
        <begin position="68"/>
        <end position="366"/>
    </location>
</feature>
<dbReference type="InterPro" id="IPR012338">
    <property type="entry name" value="Beta-lactam/transpept-like"/>
</dbReference>
<dbReference type="EMBL" id="JBHSAM010000033">
    <property type="protein sequence ID" value="MFC4102386.1"/>
    <property type="molecule type" value="Genomic_DNA"/>
</dbReference>
<accession>A0ABV8K8L2</accession>
<proteinExistence type="predicted"/>
<dbReference type="Proteomes" id="UP001595715">
    <property type="component" value="Unassembled WGS sequence"/>
</dbReference>
<dbReference type="InterPro" id="IPR050789">
    <property type="entry name" value="Diverse_Enzym_Activities"/>
</dbReference>
<protein>
    <submittedName>
        <fullName evidence="2">Serine hydrolase domain-containing protein</fullName>
        <ecNumber evidence="2">3.-.-.-</ecNumber>
    </submittedName>
</protein>
<dbReference type="PANTHER" id="PTHR43283">
    <property type="entry name" value="BETA-LACTAMASE-RELATED"/>
    <property type="match status" value="1"/>
</dbReference>
<dbReference type="Gene3D" id="3.40.710.10">
    <property type="entry name" value="DD-peptidase/beta-lactamase superfamily"/>
    <property type="match status" value="1"/>
</dbReference>
<dbReference type="PANTHER" id="PTHR43283:SF7">
    <property type="entry name" value="BETA-LACTAMASE-RELATED DOMAIN-CONTAINING PROTEIN"/>
    <property type="match status" value="1"/>
</dbReference>
<evidence type="ECO:0000259" key="1">
    <source>
        <dbReference type="Pfam" id="PF00144"/>
    </source>
</evidence>
<sequence length="380" mass="42720">MRTKFEEFRFIRRAMLHSNQFRPTVSVKRGSGQPAALIQDPKPMDDLVFTDDQGHTTTLAEVLGANHTDAFLVMHQGRIVYEKYFGMEPLLQHGLASVTKSFVGTLVGMELYEGRIKASDRVDQYIPELAESAFGDATIQQLLDMQISCEYPVYFPEADYIDNQRNLLLTAIGTIPAKEGYSGPRTIRQYLASIKKKQDHGTAFSYSNGPTETLAWFLSRVSSKSLADLLSEQIWSKLGAEEDAYFVVDAESTEQACGGLHVSLRDAARFAEMMRNDGWFNGHEIVPKPVIDEIRKGANADLFAASMRSHPRSGFAYHNQWWITNNRFGSYEANGLYGQRIHIAPRAEMVIVQFSTHPGHSDETARLFARAFEAIANHLI</sequence>
<dbReference type="SUPFAM" id="SSF56601">
    <property type="entry name" value="beta-lactamase/transpeptidase-like"/>
    <property type="match status" value="1"/>
</dbReference>